<feature type="coiled-coil region" evidence="1">
    <location>
        <begin position="181"/>
        <end position="257"/>
    </location>
</feature>
<reference evidence="2" key="2">
    <citation type="submission" date="2020-06" db="EMBL/GenBank/DDBJ databases">
        <title>Helianthus annuus Genome sequencing and assembly Release 2.</title>
        <authorList>
            <person name="Gouzy J."/>
            <person name="Langlade N."/>
            <person name="Munos S."/>
        </authorList>
    </citation>
    <scope>NUCLEOTIDE SEQUENCE</scope>
    <source>
        <tissue evidence="2">Leaves</tissue>
    </source>
</reference>
<dbReference type="Proteomes" id="UP000215914">
    <property type="component" value="Unassembled WGS sequence"/>
</dbReference>
<proteinExistence type="predicted"/>
<sequence>MRDETPHIEGLYLPTITWDPRMPDKPYKPHWKIVESTCLIYPQVINHWVDHAFPPVEVSYVKGQDSGPLLDSTLADAVAGVKRIAEIKRCLGQDNRELQKSRHAVQQMLDDIQRRDSLLEAAKARESRLLAEKEKAKEDLKRVTSNLAEEHVVWAQDIQEKERVIAHALKVQVELERKAVLEAEKEHHHSLMAEMEDTQAKLDQANQGCDEVVVQRSQLQRDLDVEKSRRAKSENAMNHALAEAQELSVQLVALKDERSWWVSHGVTSCFEFLRRSPHFSSLLDDMATTAYETGQHDGMHAAYFECGRLELVTDELRSATASASTCMAETLSAVANDPLPKF</sequence>
<evidence type="ECO:0000256" key="1">
    <source>
        <dbReference type="SAM" id="Coils"/>
    </source>
</evidence>
<dbReference type="Gramene" id="mRNA:HanXRQr2_Chr11g0496001">
    <property type="protein sequence ID" value="mRNA:HanXRQr2_Chr11g0496001"/>
    <property type="gene ID" value="HanXRQr2_Chr11g0496001"/>
</dbReference>
<keyword evidence="1" id="KW-0175">Coiled coil</keyword>
<comment type="caution">
    <text evidence="2">The sequence shown here is derived from an EMBL/GenBank/DDBJ whole genome shotgun (WGS) entry which is preliminary data.</text>
</comment>
<evidence type="ECO:0000313" key="3">
    <source>
        <dbReference type="Proteomes" id="UP000215914"/>
    </source>
</evidence>
<gene>
    <name evidence="2" type="ORF">HanXRQr2_Chr11g0496001</name>
</gene>
<organism evidence="2 3">
    <name type="scientific">Helianthus annuus</name>
    <name type="common">Common sunflower</name>
    <dbReference type="NCBI Taxonomy" id="4232"/>
    <lineage>
        <taxon>Eukaryota</taxon>
        <taxon>Viridiplantae</taxon>
        <taxon>Streptophyta</taxon>
        <taxon>Embryophyta</taxon>
        <taxon>Tracheophyta</taxon>
        <taxon>Spermatophyta</taxon>
        <taxon>Magnoliopsida</taxon>
        <taxon>eudicotyledons</taxon>
        <taxon>Gunneridae</taxon>
        <taxon>Pentapetalae</taxon>
        <taxon>asterids</taxon>
        <taxon>campanulids</taxon>
        <taxon>Asterales</taxon>
        <taxon>Asteraceae</taxon>
        <taxon>Asteroideae</taxon>
        <taxon>Heliantheae alliance</taxon>
        <taxon>Heliantheae</taxon>
        <taxon>Helianthus</taxon>
    </lineage>
</organism>
<keyword evidence="3" id="KW-1185">Reference proteome</keyword>
<dbReference type="AlphaFoldDB" id="A0A9K3HPS8"/>
<reference evidence="2" key="1">
    <citation type="journal article" date="2017" name="Nature">
        <title>The sunflower genome provides insights into oil metabolism, flowering and Asterid evolution.</title>
        <authorList>
            <person name="Badouin H."/>
            <person name="Gouzy J."/>
            <person name="Grassa C.J."/>
            <person name="Murat F."/>
            <person name="Staton S.E."/>
            <person name="Cottret L."/>
            <person name="Lelandais-Briere C."/>
            <person name="Owens G.L."/>
            <person name="Carrere S."/>
            <person name="Mayjonade B."/>
            <person name="Legrand L."/>
            <person name="Gill N."/>
            <person name="Kane N.C."/>
            <person name="Bowers J.E."/>
            <person name="Hubner S."/>
            <person name="Bellec A."/>
            <person name="Berard A."/>
            <person name="Berges H."/>
            <person name="Blanchet N."/>
            <person name="Boniface M.C."/>
            <person name="Brunel D."/>
            <person name="Catrice O."/>
            <person name="Chaidir N."/>
            <person name="Claudel C."/>
            <person name="Donnadieu C."/>
            <person name="Faraut T."/>
            <person name="Fievet G."/>
            <person name="Helmstetter N."/>
            <person name="King M."/>
            <person name="Knapp S.J."/>
            <person name="Lai Z."/>
            <person name="Le Paslier M.C."/>
            <person name="Lippi Y."/>
            <person name="Lorenzon L."/>
            <person name="Mandel J.R."/>
            <person name="Marage G."/>
            <person name="Marchand G."/>
            <person name="Marquand E."/>
            <person name="Bret-Mestries E."/>
            <person name="Morien E."/>
            <person name="Nambeesan S."/>
            <person name="Nguyen T."/>
            <person name="Pegot-Espagnet P."/>
            <person name="Pouilly N."/>
            <person name="Raftis F."/>
            <person name="Sallet E."/>
            <person name="Schiex T."/>
            <person name="Thomas J."/>
            <person name="Vandecasteele C."/>
            <person name="Vares D."/>
            <person name="Vear F."/>
            <person name="Vautrin S."/>
            <person name="Crespi M."/>
            <person name="Mangin B."/>
            <person name="Burke J.M."/>
            <person name="Salse J."/>
            <person name="Munos S."/>
            <person name="Vincourt P."/>
            <person name="Rieseberg L.H."/>
            <person name="Langlade N.B."/>
        </authorList>
    </citation>
    <scope>NUCLEOTIDE SEQUENCE</scope>
    <source>
        <tissue evidence="2">Leaves</tissue>
    </source>
</reference>
<evidence type="ECO:0000313" key="2">
    <source>
        <dbReference type="EMBL" id="KAF5782448.1"/>
    </source>
</evidence>
<accession>A0A9K3HPS8</accession>
<feature type="coiled-coil region" evidence="1">
    <location>
        <begin position="95"/>
        <end position="150"/>
    </location>
</feature>
<dbReference type="EMBL" id="MNCJ02000326">
    <property type="protein sequence ID" value="KAF5782448.1"/>
    <property type="molecule type" value="Genomic_DNA"/>
</dbReference>
<name>A0A9K3HPS8_HELAN</name>
<protein>
    <submittedName>
        <fullName evidence="2">Uncharacterized protein</fullName>
    </submittedName>
</protein>